<evidence type="ECO:0000313" key="2">
    <source>
        <dbReference type="EMBL" id="GGB26926.1"/>
    </source>
</evidence>
<organism evidence="2 3">
    <name type="scientific">Gordonia jinhuaensis</name>
    <dbReference type="NCBI Taxonomy" id="1517702"/>
    <lineage>
        <taxon>Bacteria</taxon>
        <taxon>Bacillati</taxon>
        <taxon>Actinomycetota</taxon>
        <taxon>Actinomycetes</taxon>
        <taxon>Mycobacteriales</taxon>
        <taxon>Gordoniaceae</taxon>
        <taxon>Gordonia</taxon>
    </lineage>
</organism>
<dbReference type="Pfam" id="PF08445">
    <property type="entry name" value="FR47"/>
    <property type="match status" value="1"/>
</dbReference>
<gene>
    <name evidence="2" type="ORF">GCM10011489_13840</name>
</gene>
<dbReference type="InterPro" id="IPR016794">
    <property type="entry name" value="UCP21603_acetyltransf"/>
</dbReference>
<dbReference type="PROSITE" id="PS51186">
    <property type="entry name" value="GNAT"/>
    <property type="match status" value="1"/>
</dbReference>
<dbReference type="AlphaFoldDB" id="A0A916T269"/>
<keyword evidence="3" id="KW-1185">Reference proteome</keyword>
<dbReference type="SUPFAM" id="SSF55729">
    <property type="entry name" value="Acyl-CoA N-acyltransferases (Nat)"/>
    <property type="match status" value="1"/>
</dbReference>
<dbReference type="InterPro" id="IPR016181">
    <property type="entry name" value="Acyl_CoA_acyltransferase"/>
</dbReference>
<dbReference type="Pfam" id="PF13312">
    <property type="entry name" value="DUF4081"/>
    <property type="match status" value="1"/>
</dbReference>
<dbReference type="Gene3D" id="3.40.630.30">
    <property type="match status" value="1"/>
</dbReference>
<dbReference type="Proteomes" id="UP000621454">
    <property type="component" value="Unassembled WGS sequence"/>
</dbReference>
<accession>A0A916T269</accession>
<evidence type="ECO:0000259" key="1">
    <source>
        <dbReference type="PROSITE" id="PS51186"/>
    </source>
</evidence>
<dbReference type="PIRSF" id="PIRSF021603">
    <property type="entry name" value="UCP21603_acetyltransf"/>
    <property type="match status" value="1"/>
</dbReference>
<dbReference type="InterPro" id="IPR025289">
    <property type="entry name" value="DUF4081"/>
</dbReference>
<dbReference type="RefSeq" id="WP_373284142.1">
    <property type="nucleotide sequence ID" value="NZ_BMGC01000006.1"/>
</dbReference>
<protein>
    <submittedName>
        <fullName evidence="2">Acetyltransferase</fullName>
    </submittedName>
</protein>
<dbReference type="InterPro" id="IPR000182">
    <property type="entry name" value="GNAT_dom"/>
</dbReference>
<reference evidence="2" key="1">
    <citation type="journal article" date="2014" name="Int. J. Syst. Evol. Microbiol.">
        <title>Complete genome sequence of Corynebacterium casei LMG S-19264T (=DSM 44701T), isolated from a smear-ripened cheese.</title>
        <authorList>
            <consortium name="US DOE Joint Genome Institute (JGI-PGF)"/>
            <person name="Walter F."/>
            <person name="Albersmeier A."/>
            <person name="Kalinowski J."/>
            <person name="Ruckert C."/>
        </authorList>
    </citation>
    <scope>NUCLEOTIDE SEQUENCE</scope>
    <source>
        <strain evidence="2">CGMCC 1.12827</strain>
    </source>
</reference>
<comment type="caution">
    <text evidence="2">The sequence shown here is derived from an EMBL/GenBank/DDBJ whole genome shotgun (WGS) entry which is preliminary data.</text>
</comment>
<name>A0A916T269_9ACTN</name>
<proteinExistence type="predicted"/>
<feature type="domain" description="N-acetyltransferase" evidence="1">
    <location>
        <begin position="138"/>
        <end position="280"/>
    </location>
</feature>
<reference evidence="2" key="2">
    <citation type="submission" date="2020-09" db="EMBL/GenBank/DDBJ databases">
        <authorList>
            <person name="Sun Q."/>
            <person name="Zhou Y."/>
        </authorList>
    </citation>
    <scope>NUCLEOTIDE SEQUENCE</scope>
    <source>
        <strain evidence="2">CGMCC 1.12827</strain>
    </source>
</reference>
<sequence length="280" mass="29897">MVLKLLGDKPLGSRDTEAVERALDADPIGMCMVAARVEDHGTNPRTLGGELWSNGDPETSLCFSGANLIPLVGDRSDMAAFAERATRSPRMCSSIVGRAEHVMPFWSDVCGQWGPAREIRAEQPLLALSGAPLLTPDPLVRRATLDDLDDYLPAAIAMFTGEVGVDPCAGDGGRSYRRRIASLIAAGRAFVRFDDENHVVFKAEVGSMSRRVGQIQGVWVAPHRRGEGIGAAGTAAVAQAVLACGRTPSLYVNDFNVAAREAYLRAGFEQVGTFATILVD</sequence>
<dbReference type="EMBL" id="BMGC01000006">
    <property type="protein sequence ID" value="GGB26926.1"/>
    <property type="molecule type" value="Genomic_DNA"/>
</dbReference>
<dbReference type="GO" id="GO:0016747">
    <property type="term" value="F:acyltransferase activity, transferring groups other than amino-acyl groups"/>
    <property type="evidence" value="ECO:0007669"/>
    <property type="project" value="InterPro"/>
</dbReference>
<evidence type="ECO:0000313" key="3">
    <source>
        <dbReference type="Proteomes" id="UP000621454"/>
    </source>
</evidence>
<dbReference type="InterPro" id="IPR013653">
    <property type="entry name" value="GCN5-like_dom"/>
</dbReference>